<evidence type="ECO:0000313" key="2">
    <source>
        <dbReference type="Proteomes" id="UP000313948"/>
    </source>
</evidence>
<dbReference type="Gene3D" id="3.40.50.620">
    <property type="entry name" value="HUPs"/>
    <property type="match status" value="1"/>
</dbReference>
<name>A0ABX5VMH7_9MICO</name>
<dbReference type="Proteomes" id="UP000313948">
    <property type="component" value="Chromosome"/>
</dbReference>
<accession>A0ABX5VMH7</accession>
<protein>
    <submittedName>
        <fullName evidence="1">Uncharacterized protein</fullName>
    </submittedName>
</protein>
<gene>
    <name evidence="1" type="ORF">FE251_08550</name>
</gene>
<proteinExistence type="predicted"/>
<dbReference type="SUPFAM" id="SSF52402">
    <property type="entry name" value="Adenine nucleotide alpha hydrolases-like"/>
    <property type="match status" value="1"/>
</dbReference>
<organism evidence="1 2">
    <name type="scientific">Georgenia wutianyii</name>
    <dbReference type="NCBI Taxonomy" id="2585135"/>
    <lineage>
        <taxon>Bacteria</taxon>
        <taxon>Bacillati</taxon>
        <taxon>Actinomycetota</taxon>
        <taxon>Actinomycetes</taxon>
        <taxon>Micrococcales</taxon>
        <taxon>Bogoriellaceae</taxon>
        <taxon>Georgenia</taxon>
    </lineage>
</organism>
<evidence type="ECO:0000313" key="1">
    <source>
        <dbReference type="EMBL" id="QDB79413.1"/>
    </source>
</evidence>
<sequence>MSETVIVLTEDALLDTDVRQIVDYYAERDVRFQVLVPADTEHNVLHEVVNDLGLLDLRRLWSDITNPDPDDREARTEAAEALRRSLDLLAASGATADGQVVQDDPLPALLQAANGFRASEVVVVTTPKMLDDTFRRDWASRAREAMGLPVLHLYTGSTIIG</sequence>
<dbReference type="EMBL" id="CP040899">
    <property type="protein sequence ID" value="QDB79413.1"/>
    <property type="molecule type" value="Genomic_DNA"/>
</dbReference>
<dbReference type="InterPro" id="IPR014729">
    <property type="entry name" value="Rossmann-like_a/b/a_fold"/>
</dbReference>
<reference evidence="1 2" key="1">
    <citation type="submission" date="2019-05" db="EMBL/GenBank/DDBJ databases">
        <title>Georgenia *** sp. nov., and Georgenia *** sp. nov., isolated from the intestinal contents of plateau pika (Ochotona curzoniae) in the Qinghai-Tibet plateau of China.</title>
        <authorList>
            <person name="Tian Z."/>
        </authorList>
    </citation>
    <scope>NUCLEOTIDE SEQUENCE [LARGE SCALE GENOMIC DNA]</scope>
    <source>
        <strain evidence="1 2">Z294</strain>
    </source>
</reference>
<keyword evidence="2" id="KW-1185">Reference proteome</keyword>
<dbReference type="RefSeq" id="WP_139948489.1">
    <property type="nucleotide sequence ID" value="NZ_CP040899.1"/>
</dbReference>